<proteinExistence type="predicted"/>
<evidence type="ECO:0000313" key="1">
    <source>
        <dbReference type="EMBL" id="MBC3898043.1"/>
    </source>
</evidence>
<accession>A0ABR6YS83</accession>
<reference evidence="1 2" key="1">
    <citation type="journal article" date="2020" name="mSystems">
        <title>Defining Genomic and Predicted Metabolic Features of the Acetobacterium Genus.</title>
        <authorList>
            <person name="Ross D.E."/>
            <person name="Marshall C.W."/>
            <person name="Gulliver D."/>
            <person name="May H.D."/>
            <person name="Norman R.S."/>
        </authorList>
    </citation>
    <scope>NUCLEOTIDE SEQUENCE [LARGE SCALE GENOMIC DNA]</scope>
    <source>
        <strain evidence="1 2">DSM 4132</strain>
    </source>
</reference>
<name>A0ABR6YS83_9FIRM</name>
<protein>
    <submittedName>
        <fullName evidence="1">Uncharacterized protein</fullName>
    </submittedName>
</protein>
<dbReference type="InterPro" id="IPR006637">
    <property type="entry name" value="ChW"/>
</dbReference>
<dbReference type="SMART" id="SM00728">
    <property type="entry name" value="ChW"/>
    <property type="match status" value="3"/>
</dbReference>
<keyword evidence="2" id="KW-1185">Reference proteome</keyword>
<sequence>MRRGIVRLLIFLLVLPIFYLLPTAVWADATPSVSYCTHVENVGWQYYSPQGEMSGTEGRGLRLEGIRIALDESGYDLGIEYQTHIQNIGWETDTAKGWTTTNGISGTEGMGYRLEAIQIRLTGADADQFDVYYQVHAQNYGWLDWAKNGEEAGTEGFGYRLEGICIKIIPAGSQAPGDVDDPFVSTNEFLNKIKGNWNSLKNPTTYPGLKINGNPYEECGLLWLGSKYYECRYRIIYVAQDCKSGTFEAYEQNYYKPPSSENQNWQKVPIVISHIYQLNEDNTISRTSGSYSETFKK</sequence>
<organism evidence="1 2">
    <name type="scientific">Acetobacterium malicum</name>
    <dbReference type="NCBI Taxonomy" id="52692"/>
    <lineage>
        <taxon>Bacteria</taxon>
        <taxon>Bacillati</taxon>
        <taxon>Bacillota</taxon>
        <taxon>Clostridia</taxon>
        <taxon>Eubacteriales</taxon>
        <taxon>Eubacteriaceae</taxon>
        <taxon>Acetobacterium</taxon>
    </lineage>
</organism>
<dbReference type="EMBL" id="WJBE01000001">
    <property type="protein sequence ID" value="MBC3898043.1"/>
    <property type="molecule type" value="Genomic_DNA"/>
</dbReference>
<dbReference type="Pfam" id="PF07538">
    <property type="entry name" value="ChW"/>
    <property type="match status" value="3"/>
</dbReference>
<comment type="caution">
    <text evidence="1">The sequence shown here is derived from an EMBL/GenBank/DDBJ whole genome shotgun (WGS) entry which is preliminary data.</text>
</comment>
<gene>
    <name evidence="1" type="ORF">GH811_00255</name>
</gene>
<dbReference type="RefSeq" id="WP_186892812.1">
    <property type="nucleotide sequence ID" value="NZ_WJBE01000001.1"/>
</dbReference>
<dbReference type="Proteomes" id="UP000622405">
    <property type="component" value="Unassembled WGS sequence"/>
</dbReference>
<evidence type="ECO:0000313" key="2">
    <source>
        <dbReference type="Proteomes" id="UP000622405"/>
    </source>
</evidence>